<evidence type="ECO:0000256" key="1">
    <source>
        <dbReference type="SAM" id="Phobius"/>
    </source>
</evidence>
<feature type="transmembrane region" description="Helical" evidence="1">
    <location>
        <begin position="44"/>
        <end position="65"/>
    </location>
</feature>
<dbReference type="AlphaFoldDB" id="A0A841H5M5"/>
<sequence length="155" mass="16312">MRSAFSGDEGGAGSPLRRILLALVLMGIAGLAAELVLLEHVDEWTQWVPFAALAAGLLSGVAVLLRPGRATLRVFQWAMLAFVIAGAAGVVLHLRGNLEFEREMDASLTGLALFWRALRGATPALAPGSLAHLGLIGLAVAYRHPAALSHTKEKS</sequence>
<keyword evidence="1" id="KW-0472">Membrane</keyword>
<accession>A0A841H5M5</accession>
<comment type="caution">
    <text evidence="2">The sequence shown here is derived from an EMBL/GenBank/DDBJ whole genome shotgun (WGS) entry which is preliminary data.</text>
</comment>
<dbReference type="EMBL" id="JACHIA010000022">
    <property type="protein sequence ID" value="MBB6073186.1"/>
    <property type="molecule type" value="Genomic_DNA"/>
</dbReference>
<feature type="transmembrane region" description="Helical" evidence="1">
    <location>
        <begin position="77"/>
        <end position="94"/>
    </location>
</feature>
<name>A0A841H5M5_9BACT</name>
<organism evidence="2 3">
    <name type="scientific">Longimicrobium terrae</name>
    <dbReference type="NCBI Taxonomy" id="1639882"/>
    <lineage>
        <taxon>Bacteria</taxon>
        <taxon>Pseudomonadati</taxon>
        <taxon>Gemmatimonadota</taxon>
        <taxon>Longimicrobiia</taxon>
        <taxon>Longimicrobiales</taxon>
        <taxon>Longimicrobiaceae</taxon>
        <taxon>Longimicrobium</taxon>
    </lineage>
</organism>
<evidence type="ECO:0000313" key="2">
    <source>
        <dbReference type="EMBL" id="MBB6073186.1"/>
    </source>
</evidence>
<gene>
    <name evidence="2" type="ORF">HNQ61_004853</name>
</gene>
<reference evidence="2 3" key="1">
    <citation type="submission" date="2020-08" db="EMBL/GenBank/DDBJ databases">
        <title>Genomic Encyclopedia of Type Strains, Phase IV (KMG-IV): sequencing the most valuable type-strain genomes for metagenomic binning, comparative biology and taxonomic classification.</title>
        <authorList>
            <person name="Goeker M."/>
        </authorList>
    </citation>
    <scope>NUCLEOTIDE SEQUENCE [LARGE SCALE GENOMIC DNA]</scope>
    <source>
        <strain evidence="2 3">DSM 29007</strain>
    </source>
</reference>
<dbReference type="RefSeq" id="WP_170038722.1">
    <property type="nucleotide sequence ID" value="NZ_JABDTL010000002.1"/>
</dbReference>
<proteinExistence type="predicted"/>
<evidence type="ECO:0000313" key="3">
    <source>
        <dbReference type="Proteomes" id="UP000582837"/>
    </source>
</evidence>
<dbReference type="Proteomes" id="UP000582837">
    <property type="component" value="Unassembled WGS sequence"/>
</dbReference>
<keyword evidence="1" id="KW-0812">Transmembrane</keyword>
<keyword evidence="1" id="KW-1133">Transmembrane helix</keyword>
<feature type="transmembrane region" description="Helical" evidence="1">
    <location>
        <begin position="20"/>
        <end position="38"/>
    </location>
</feature>
<feature type="transmembrane region" description="Helical" evidence="1">
    <location>
        <begin position="124"/>
        <end position="142"/>
    </location>
</feature>
<protein>
    <submittedName>
        <fullName evidence="2">Putative membrane protein</fullName>
    </submittedName>
</protein>
<keyword evidence="3" id="KW-1185">Reference proteome</keyword>